<dbReference type="PANTHER" id="PTHR24421">
    <property type="entry name" value="NITRATE/NITRITE SENSOR PROTEIN NARX-RELATED"/>
    <property type="match status" value="1"/>
</dbReference>
<dbReference type="OrthoDB" id="9782588at2"/>
<comment type="caution">
    <text evidence="6">The sequence shown here is derived from an EMBL/GenBank/DDBJ whole genome shotgun (WGS) entry which is preliminary data.</text>
</comment>
<dbReference type="PANTHER" id="PTHR24421:SF59">
    <property type="entry name" value="OXYGEN SENSOR HISTIDINE KINASE NREB"/>
    <property type="match status" value="1"/>
</dbReference>
<dbReference type="AlphaFoldDB" id="A0A235ESV0"/>
<keyword evidence="1" id="KW-0808">Transferase</keyword>
<dbReference type="GO" id="GO:0016301">
    <property type="term" value="F:kinase activity"/>
    <property type="evidence" value="ECO:0007669"/>
    <property type="project" value="UniProtKB-KW"/>
</dbReference>
<reference evidence="6 7" key="1">
    <citation type="submission" date="2017-07" db="EMBL/GenBank/DDBJ databases">
        <title>Acidovorax KNDSW TSA 6 genome sequence and assembly.</title>
        <authorList>
            <person name="Mayilraj S."/>
        </authorList>
    </citation>
    <scope>NUCLEOTIDE SEQUENCE [LARGE SCALE GENOMIC DNA]</scope>
    <source>
        <strain evidence="6 7">KNDSW-TSA6</strain>
    </source>
</reference>
<feature type="transmembrane region" description="Helical" evidence="4">
    <location>
        <begin position="136"/>
        <end position="157"/>
    </location>
</feature>
<evidence type="ECO:0000256" key="3">
    <source>
        <dbReference type="ARBA" id="ARBA00023012"/>
    </source>
</evidence>
<dbReference type="InterPro" id="IPR036890">
    <property type="entry name" value="HATPase_C_sf"/>
</dbReference>
<proteinExistence type="predicted"/>
<keyword evidence="4" id="KW-0812">Transmembrane</keyword>
<feature type="transmembrane region" description="Helical" evidence="4">
    <location>
        <begin position="103"/>
        <end position="124"/>
    </location>
</feature>
<dbReference type="CDD" id="cd16917">
    <property type="entry name" value="HATPase_UhpB-NarQ-NarX-like"/>
    <property type="match status" value="1"/>
</dbReference>
<evidence type="ECO:0000313" key="6">
    <source>
        <dbReference type="EMBL" id="OYD51863.1"/>
    </source>
</evidence>
<feature type="domain" description="Histidine kinase" evidence="5">
    <location>
        <begin position="433"/>
        <end position="521"/>
    </location>
</feature>
<gene>
    <name evidence="6" type="ORF">CBY09_02505</name>
</gene>
<name>A0A235ESV0_9BURK</name>
<dbReference type="Proteomes" id="UP000215441">
    <property type="component" value="Unassembled WGS sequence"/>
</dbReference>
<keyword evidence="7" id="KW-1185">Reference proteome</keyword>
<evidence type="ECO:0000256" key="1">
    <source>
        <dbReference type="ARBA" id="ARBA00022679"/>
    </source>
</evidence>
<keyword evidence="3" id="KW-0902">Two-component regulatory system</keyword>
<evidence type="ECO:0000256" key="2">
    <source>
        <dbReference type="ARBA" id="ARBA00022777"/>
    </source>
</evidence>
<organism evidence="6 7">
    <name type="scientific">Acidovorax kalamii</name>
    <dbReference type="NCBI Taxonomy" id="2004485"/>
    <lineage>
        <taxon>Bacteria</taxon>
        <taxon>Pseudomonadati</taxon>
        <taxon>Pseudomonadota</taxon>
        <taxon>Betaproteobacteria</taxon>
        <taxon>Burkholderiales</taxon>
        <taxon>Comamonadaceae</taxon>
        <taxon>Acidovorax</taxon>
    </lineage>
</organism>
<evidence type="ECO:0000256" key="4">
    <source>
        <dbReference type="SAM" id="Phobius"/>
    </source>
</evidence>
<keyword evidence="2" id="KW-0418">Kinase</keyword>
<evidence type="ECO:0000259" key="5">
    <source>
        <dbReference type="PROSITE" id="PS50109"/>
    </source>
</evidence>
<dbReference type="InterPro" id="IPR005467">
    <property type="entry name" value="His_kinase_dom"/>
</dbReference>
<dbReference type="EMBL" id="NOIG01000003">
    <property type="protein sequence ID" value="OYD51863.1"/>
    <property type="molecule type" value="Genomic_DNA"/>
</dbReference>
<keyword evidence="4" id="KW-0472">Membrane</keyword>
<keyword evidence="4" id="KW-1133">Transmembrane helix</keyword>
<sequence>MGCAAAGLSAEGSAPPPQAVKAKISGRAIQACQRMPKAGASSRRVFILFKRELLRKSIVKNPAVARMCQKAWRRAMTFGTFQADRYRENAAGPHSATLSTLQLFRQLCLVATGLMTVAGLLSLWNEPAQTQVGASLWVPLPWLADVAAQAWALAHLAPAPEGAAAPWLFMGVYSALSLCFLWLTGAHGWRSMDGADHVPAASMLVRMGIAFALDPWVSPGLFYLTAIELACCYPTAKALRMLVLQMLLASASVMAGAWSDVLTVVCDGVEAVSASASWLTGLNALESCAFQAFVFVVGLVAHSEMRARKELATLHRNLSLAQGHLSEAVATAERNRISTQIDARIREHLVALEAHANASIGLLEGAALDAARTVQSLIGQLRVEVATLGESPPASGDLRQALLVLQKNIPTPRIVLDMDPGLSIASHALNHAIFRIVQEATSNAVRHAEADTLSIQISQSGNGIAVRIQDNGRGAMGMDRNRFGSGLKGIRERVEAFGGTLAVATPPGGGFVLSVHYPSPEAFE</sequence>
<feature type="transmembrane region" description="Helical" evidence="4">
    <location>
        <begin position="238"/>
        <end position="258"/>
    </location>
</feature>
<dbReference type="Gene3D" id="3.30.565.10">
    <property type="entry name" value="Histidine kinase-like ATPase, C-terminal domain"/>
    <property type="match status" value="1"/>
</dbReference>
<protein>
    <recommendedName>
        <fullName evidence="5">Histidine kinase domain-containing protein</fullName>
    </recommendedName>
</protein>
<dbReference type="InterPro" id="IPR003594">
    <property type="entry name" value="HATPase_dom"/>
</dbReference>
<dbReference type="GO" id="GO:0000160">
    <property type="term" value="P:phosphorelay signal transduction system"/>
    <property type="evidence" value="ECO:0007669"/>
    <property type="project" value="UniProtKB-KW"/>
</dbReference>
<dbReference type="SUPFAM" id="SSF55874">
    <property type="entry name" value="ATPase domain of HSP90 chaperone/DNA topoisomerase II/histidine kinase"/>
    <property type="match status" value="1"/>
</dbReference>
<evidence type="ECO:0000313" key="7">
    <source>
        <dbReference type="Proteomes" id="UP000215441"/>
    </source>
</evidence>
<dbReference type="Pfam" id="PF02518">
    <property type="entry name" value="HATPase_c"/>
    <property type="match status" value="1"/>
</dbReference>
<feature type="transmembrane region" description="Helical" evidence="4">
    <location>
        <begin position="164"/>
        <end position="183"/>
    </location>
</feature>
<accession>A0A235ESV0</accession>
<dbReference type="PROSITE" id="PS50109">
    <property type="entry name" value="HIS_KIN"/>
    <property type="match status" value="1"/>
</dbReference>
<dbReference type="SMART" id="SM00387">
    <property type="entry name" value="HATPase_c"/>
    <property type="match status" value="1"/>
</dbReference>
<dbReference type="InterPro" id="IPR050482">
    <property type="entry name" value="Sensor_HK_TwoCompSys"/>
</dbReference>
<feature type="transmembrane region" description="Helical" evidence="4">
    <location>
        <begin position="278"/>
        <end position="301"/>
    </location>
</feature>